<dbReference type="InterPro" id="IPR000600">
    <property type="entry name" value="ROK"/>
</dbReference>
<dbReference type="RefSeq" id="WP_313543036.1">
    <property type="nucleotide sequence ID" value="NZ_CP134880.1"/>
</dbReference>
<organism evidence="4">
    <name type="scientific">Demequina capsici</name>
    <dbReference type="NCBI Taxonomy" id="3075620"/>
    <lineage>
        <taxon>Bacteria</taxon>
        <taxon>Bacillati</taxon>
        <taxon>Actinomycetota</taxon>
        <taxon>Actinomycetes</taxon>
        <taxon>Micrococcales</taxon>
        <taxon>Demequinaceae</taxon>
        <taxon>Demequina</taxon>
    </lineage>
</organism>
<dbReference type="Gene3D" id="3.30.420.40">
    <property type="match status" value="2"/>
</dbReference>
<dbReference type="SUPFAM" id="SSF53067">
    <property type="entry name" value="Actin-like ATPase domain"/>
    <property type="match status" value="1"/>
</dbReference>
<evidence type="ECO:0000313" key="4">
    <source>
        <dbReference type="EMBL" id="WNM27098.1"/>
    </source>
</evidence>
<dbReference type="EMBL" id="CP134880">
    <property type="protein sequence ID" value="WNM27098.1"/>
    <property type="molecule type" value="Genomic_DNA"/>
</dbReference>
<name>A0AA96FC95_9MICO</name>
<dbReference type="PANTHER" id="PTHR18964">
    <property type="entry name" value="ROK (REPRESSOR, ORF, KINASE) FAMILY"/>
    <property type="match status" value="1"/>
</dbReference>
<dbReference type="PANTHER" id="PTHR18964:SF149">
    <property type="entry name" value="BIFUNCTIONAL UDP-N-ACETYLGLUCOSAMINE 2-EPIMERASE_N-ACETYLMANNOSAMINE KINASE"/>
    <property type="match status" value="1"/>
</dbReference>
<dbReference type="Proteomes" id="UP001303408">
    <property type="component" value="Chromosome"/>
</dbReference>
<dbReference type="InterPro" id="IPR036390">
    <property type="entry name" value="WH_DNA-bd_sf"/>
</dbReference>
<dbReference type="InterPro" id="IPR036388">
    <property type="entry name" value="WH-like_DNA-bd_sf"/>
</dbReference>
<dbReference type="Pfam" id="PF00480">
    <property type="entry name" value="ROK"/>
    <property type="match status" value="1"/>
</dbReference>
<evidence type="ECO:0000256" key="2">
    <source>
        <dbReference type="SAM" id="MobiDB-lite"/>
    </source>
</evidence>
<dbReference type="AlphaFoldDB" id="A0AA96FC95"/>
<dbReference type="KEGG" id="dcp:RN607_12975"/>
<evidence type="ECO:0000256" key="1">
    <source>
        <dbReference type="ARBA" id="ARBA00006479"/>
    </source>
</evidence>
<dbReference type="GO" id="GO:0003700">
    <property type="term" value="F:DNA-binding transcription factor activity"/>
    <property type="evidence" value="ECO:0007669"/>
    <property type="project" value="InterPro"/>
</dbReference>
<proteinExistence type="inferred from homology"/>
<protein>
    <submittedName>
        <fullName evidence="4">ROK family transcriptional regulator</fullName>
    </submittedName>
</protein>
<dbReference type="InterPro" id="IPR043129">
    <property type="entry name" value="ATPase_NBD"/>
</dbReference>
<dbReference type="SUPFAM" id="SSF46785">
    <property type="entry name" value="Winged helix' DNA-binding domain"/>
    <property type="match status" value="1"/>
</dbReference>
<dbReference type="Gene3D" id="1.10.10.10">
    <property type="entry name" value="Winged helix-like DNA-binding domain superfamily/Winged helix DNA-binding domain"/>
    <property type="match status" value="1"/>
</dbReference>
<feature type="domain" description="HTH marR-type" evidence="3">
    <location>
        <begin position="26"/>
        <end position="69"/>
    </location>
</feature>
<dbReference type="Pfam" id="PF12802">
    <property type="entry name" value="MarR_2"/>
    <property type="match status" value="1"/>
</dbReference>
<accession>A0AA96FC95</accession>
<reference evidence="4" key="1">
    <citation type="submission" date="2023-09" db="EMBL/GenBank/DDBJ databases">
        <title>Demequina sp. a novel bacteria isolated from Capsicum annuum.</title>
        <authorList>
            <person name="Humaira Z."/>
            <person name="Lee J."/>
            <person name="Cho D."/>
        </authorList>
    </citation>
    <scope>NUCLEOTIDE SEQUENCE</scope>
    <source>
        <strain evidence="4">PMTSA13</strain>
    </source>
</reference>
<comment type="similarity">
    <text evidence="1">Belongs to the ROK (NagC/XylR) family.</text>
</comment>
<sequence>MAEPEVDHSPAGSRNEVTRRHNLSTLLRYVHHHGDTSRADLTRITGLNRSTVGVLVGELVALGLVKEREPHWEEPRAGRPSPMVHADADVVALGINPETDGVRMGVIGLGGVVHELQQRSVDSPPTLPTMMSLVSDMVASSAALVGRRLVCAGVAVPGLVDEHSQVVAVSHHLGWRNVAVAAALEDALGVPAAAANDANVGAVAEALFGAGRGERNLVYLNGSASGVGAGVIMEGRLLRGERSFAGELGHLTVSPGGAACGCGRRGCLEAYVSMARMRAASGRPDLALDDLDALLADPALPVLRELERQTERLAQGIATIVTILAPRRVVLGGLPGAILTARGEELVARVGALAMPDLALDVPIVRNELREHMMSVGAAEVAFSGLLEDPAGALSALAGVGLSHRGSVSRATARQV</sequence>
<evidence type="ECO:0000259" key="3">
    <source>
        <dbReference type="Pfam" id="PF12802"/>
    </source>
</evidence>
<feature type="region of interest" description="Disordered" evidence="2">
    <location>
        <begin position="1"/>
        <end position="20"/>
    </location>
</feature>
<gene>
    <name evidence="4" type="ORF">RN607_12975</name>
</gene>
<dbReference type="InterPro" id="IPR000835">
    <property type="entry name" value="HTH_MarR-typ"/>
</dbReference>